<feature type="transmembrane region" description="Helical" evidence="1">
    <location>
        <begin position="40"/>
        <end position="60"/>
    </location>
</feature>
<dbReference type="Proteomes" id="UP000003233">
    <property type="component" value="Unassembled WGS sequence"/>
</dbReference>
<keyword evidence="1" id="KW-0472">Membrane</keyword>
<proteinExistence type="predicted"/>
<gene>
    <name evidence="2" type="ORF">HMPREF0402_01346</name>
</gene>
<sequence length="95" mass="11191">MKDREFLIKNLIITVIFYIIFRIGGYFHSKRFAPISIGDLKLFIFFFIAFIFLRSFLVLAQNVTGDLMEGPWSKRIIFIIVAIVMIYLYKSTGRI</sequence>
<keyword evidence="1" id="KW-1133">Transmembrane helix</keyword>
<evidence type="ECO:0000313" key="2">
    <source>
        <dbReference type="EMBL" id="EHO82102.1"/>
    </source>
</evidence>
<feature type="transmembrane region" description="Helical" evidence="1">
    <location>
        <begin position="72"/>
        <end position="89"/>
    </location>
</feature>
<dbReference type="AlphaFoldDB" id="H1PSF3"/>
<keyword evidence="3" id="KW-1185">Reference proteome</keyword>
<name>H1PSF3_9FUSO</name>
<organism evidence="2 3">
    <name type="scientific">Fusobacterium ulcerans 12-1B</name>
    <dbReference type="NCBI Taxonomy" id="457404"/>
    <lineage>
        <taxon>Bacteria</taxon>
        <taxon>Fusobacteriati</taxon>
        <taxon>Fusobacteriota</taxon>
        <taxon>Fusobacteriia</taxon>
        <taxon>Fusobacteriales</taxon>
        <taxon>Fusobacteriaceae</taxon>
        <taxon>Fusobacterium</taxon>
    </lineage>
</organism>
<keyword evidence="1" id="KW-0812">Transmembrane</keyword>
<dbReference type="PATRIC" id="fig|457404.5.peg.1329"/>
<dbReference type="HOGENOM" id="CLU_2368813_0_0_0"/>
<accession>H1PSF3</accession>
<evidence type="ECO:0000256" key="1">
    <source>
        <dbReference type="SAM" id="Phobius"/>
    </source>
</evidence>
<comment type="caution">
    <text evidence="2">The sequence shown here is derived from an EMBL/GenBank/DDBJ whole genome shotgun (WGS) entry which is preliminary data.</text>
</comment>
<dbReference type="EMBL" id="AGWJ02000009">
    <property type="protein sequence ID" value="EHO82102.1"/>
    <property type="molecule type" value="Genomic_DNA"/>
</dbReference>
<protein>
    <submittedName>
        <fullName evidence="2">Uncharacterized protein</fullName>
    </submittedName>
</protein>
<feature type="transmembrane region" description="Helical" evidence="1">
    <location>
        <begin position="6"/>
        <end position="28"/>
    </location>
</feature>
<dbReference type="RefSeq" id="WP_008696856.1">
    <property type="nucleotide sequence ID" value="NZ_KE161007.1"/>
</dbReference>
<evidence type="ECO:0000313" key="3">
    <source>
        <dbReference type="Proteomes" id="UP000003233"/>
    </source>
</evidence>
<dbReference type="BioCyc" id="FSP457404-HMP:GTSQ-1350-MONOMER"/>
<reference evidence="2 3" key="1">
    <citation type="submission" date="2012-07" db="EMBL/GenBank/DDBJ databases">
        <title>The Genome Sequence of Fusobacterium ulcerans 12_1B.</title>
        <authorList>
            <consortium name="The Broad Institute Genome Sequencing Platform"/>
            <person name="Earl A."/>
            <person name="Ward D."/>
            <person name="Feldgarden M."/>
            <person name="Gevers D."/>
            <person name="Strauss J."/>
            <person name="Ambrose C.E."/>
            <person name="Allen-Vercoe E."/>
            <person name="Walker B."/>
            <person name="Young S.K."/>
            <person name="Zeng Q."/>
            <person name="Gargeya S."/>
            <person name="Fitzgerald M."/>
            <person name="Haas B."/>
            <person name="Abouelleil A."/>
            <person name="Alvarado L."/>
            <person name="Arachchi H.M."/>
            <person name="Berlin A.M."/>
            <person name="Chapman S.B."/>
            <person name="Goldberg J."/>
            <person name="Griggs A."/>
            <person name="Gujja S."/>
            <person name="Hansen M."/>
            <person name="Howarth C."/>
            <person name="Imamovic A."/>
            <person name="Larimer J."/>
            <person name="McCowen C."/>
            <person name="Montmayeur A."/>
            <person name="Murphy C."/>
            <person name="Neiman D."/>
            <person name="Pearson M."/>
            <person name="Priest M."/>
            <person name="Roberts A."/>
            <person name="Saif S."/>
            <person name="Shea T."/>
            <person name="Sisk P."/>
            <person name="Sykes S."/>
            <person name="Wortman J."/>
            <person name="Nusbaum C."/>
            <person name="Birren B."/>
        </authorList>
    </citation>
    <scope>NUCLEOTIDE SEQUENCE [LARGE SCALE GENOMIC DNA]</scope>
    <source>
        <strain evidence="2 3">12_1B</strain>
    </source>
</reference>